<dbReference type="SMR" id="G4ZQ51"/>
<dbReference type="EMBL" id="JH159155">
    <property type="protein sequence ID" value="EGZ14440.1"/>
    <property type="molecule type" value="Genomic_DNA"/>
</dbReference>
<reference evidence="1 2" key="1">
    <citation type="journal article" date="2006" name="Science">
        <title>Phytophthora genome sequences uncover evolutionary origins and mechanisms of pathogenesis.</title>
        <authorList>
            <person name="Tyler B.M."/>
            <person name="Tripathy S."/>
            <person name="Zhang X."/>
            <person name="Dehal P."/>
            <person name="Jiang R.H."/>
            <person name="Aerts A."/>
            <person name="Arredondo F.D."/>
            <person name="Baxter L."/>
            <person name="Bensasson D."/>
            <person name="Beynon J.L."/>
            <person name="Chapman J."/>
            <person name="Damasceno C.M."/>
            <person name="Dorrance A.E."/>
            <person name="Dou D."/>
            <person name="Dickerman A.W."/>
            <person name="Dubchak I.L."/>
            <person name="Garbelotto M."/>
            <person name="Gijzen M."/>
            <person name="Gordon S.G."/>
            <person name="Govers F."/>
            <person name="Grunwald N.J."/>
            <person name="Huang W."/>
            <person name="Ivors K.L."/>
            <person name="Jones R.W."/>
            <person name="Kamoun S."/>
            <person name="Krampis K."/>
            <person name="Lamour K.H."/>
            <person name="Lee M.K."/>
            <person name="McDonald W.H."/>
            <person name="Medina M."/>
            <person name="Meijer H.J."/>
            <person name="Nordberg E.K."/>
            <person name="Maclean D.J."/>
            <person name="Ospina-Giraldo M.D."/>
            <person name="Morris P.F."/>
            <person name="Phuntumart V."/>
            <person name="Putnam N.H."/>
            <person name="Rash S."/>
            <person name="Rose J.K."/>
            <person name="Sakihama Y."/>
            <person name="Salamov A.A."/>
            <person name="Savidor A."/>
            <person name="Scheuring C.F."/>
            <person name="Smith B.M."/>
            <person name="Sobral B.W."/>
            <person name="Terry A."/>
            <person name="Torto-Alalibo T.A."/>
            <person name="Win J."/>
            <person name="Xu Z."/>
            <person name="Zhang H."/>
            <person name="Grigoriev I.V."/>
            <person name="Rokhsar D.S."/>
            <person name="Boore J.L."/>
        </authorList>
    </citation>
    <scope>NUCLEOTIDE SEQUENCE [LARGE SCALE GENOMIC DNA]</scope>
    <source>
        <strain evidence="1 2">P6497</strain>
    </source>
</reference>
<dbReference type="GeneID" id="20646537"/>
<dbReference type="RefSeq" id="XP_009528189.1">
    <property type="nucleotide sequence ID" value="XM_009529894.1"/>
</dbReference>
<dbReference type="InterPro" id="IPR036770">
    <property type="entry name" value="Ankyrin_rpt-contain_sf"/>
</dbReference>
<proteinExistence type="predicted"/>
<dbReference type="SUPFAM" id="SSF48403">
    <property type="entry name" value="Ankyrin repeat"/>
    <property type="match status" value="1"/>
</dbReference>
<keyword evidence="2" id="KW-1185">Reference proteome</keyword>
<dbReference type="InParanoid" id="G4ZQ51"/>
<accession>G4ZQ51</accession>
<dbReference type="PANTHER" id="PTHR46586">
    <property type="entry name" value="ANKYRIN REPEAT-CONTAINING PROTEIN"/>
    <property type="match status" value="1"/>
</dbReference>
<dbReference type="InterPro" id="IPR052050">
    <property type="entry name" value="SecEffector_AnkRepeat"/>
</dbReference>
<dbReference type="AlphaFoldDB" id="G4ZQ51"/>
<dbReference type="KEGG" id="psoj:PHYSODRAFT_332827"/>
<gene>
    <name evidence="1" type="ORF">PHYSODRAFT_332827</name>
</gene>
<evidence type="ECO:0000313" key="2">
    <source>
        <dbReference type="Proteomes" id="UP000002640"/>
    </source>
</evidence>
<evidence type="ECO:0000313" key="1">
    <source>
        <dbReference type="EMBL" id="EGZ14440.1"/>
    </source>
</evidence>
<dbReference type="PANTHER" id="PTHR46586:SF3">
    <property type="entry name" value="ANKYRIN REPEAT-CONTAINING PROTEIN"/>
    <property type="match status" value="1"/>
</dbReference>
<dbReference type="Proteomes" id="UP000002640">
    <property type="component" value="Unassembled WGS sequence"/>
</dbReference>
<name>G4ZQ51_PHYSP</name>
<sequence>MSENPPAPLLAVTLVFRSKPKFLGLPHILDHVSTILDTSVELPLWTASNSQIFEDNEPKMPENLWTLRKYIRADNQYRQFQFRLSMGEAVSRKDLEMVKWLSSKFPECKIPSELVVEACEQGAMEILQFFYDNDREVLESKGLHGVGHGVEWGGESMAAAISAHHCLVVAPPHSRRRVRYEGGSGVGSGSGGDDGCPLAGVEWCGVSESNEEGKLEGAVNLLETAAENGHLDIVRWLIENDEAGELTELGGEGRVSILPAAINGHAEVAKFLRDKVQRPTSSLDREQELELQLGTHEALDEQFMLWLYDEYGDDPFVDVFDYGDKFYDRQTSVDTVAMDAAANNGHLDVLKYLHEIETLVYGKRKSEETTKRSPPRALKERWMELLRTDTWMLVRWLSENRSEGCTSAAMDGAAGNGHLEVVQWLHSNTQAGCTTIAMDSAAQNGHLKVVKWLHEHRSEGCTGHAMDKTAEKGFLEVVKEER</sequence>
<protein>
    <submittedName>
        <fullName evidence="1">Uncharacterized protein</fullName>
    </submittedName>
</protein>
<dbReference type="Gene3D" id="1.25.40.20">
    <property type="entry name" value="Ankyrin repeat-containing domain"/>
    <property type="match status" value="2"/>
</dbReference>
<organism evidence="1 2">
    <name type="scientific">Phytophthora sojae (strain P6497)</name>
    <name type="common">Soybean stem and root rot agent</name>
    <name type="synonym">Phytophthora megasperma f. sp. glycines</name>
    <dbReference type="NCBI Taxonomy" id="1094619"/>
    <lineage>
        <taxon>Eukaryota</taxon>
        <taxon>Sar</taxon>
        <taxon>Stramenopiles</taxon>
        <taxon>Oomycota</taxon>
        <taxon>Peronosporomycetes</taxon>
        <taxon>Peronosporales</taxon>
        <taxon>Peronosporaceae</taxon>
        <taxon>Phytophthora</taxon>
    </lineage>
</organism>